<dbReference type="InterPro" id="IPR007159">
    <property type="entry name" value="SpoVT-AbrB_dom"/>
</dbReference>
<evidence type="ECO:0000313" key="2">
    <source>
        <dbReference type="EMBL" id="MBC2593849.1"/>
    </source>
</evidence>
<evidence type="ECO:0000313" key="3">
    <source>
        <dbReference type="Proteomes" id="UP000546464"/>
    </source>
</evidence>
<dbReference type="Gene3D" id="2.10.260.10">
    <property type="match status" value="1"/>
</dbReference>
<dbReference type="GO" id="GO:0097351">
    <property type="term" value="F:toxin sequestering activity"/>
    <property type="evidence" value="ECO:0007669"/>
    <property type="project" value="InterPro"/>
</dbReference>
<comment type="caution">
    <text evidence="2">The sequence shown here is derived from an EMBL/GenBank/DDBJ whole genome shotgun (WGS) entry which is preliminary data.</text>
</comment>
<gene>
    <name evidence="2" type="ORF">H5P28_06205</name>
</gene>
<name>A0A842HCD2_9BACT</name>
<evidence type="ECO:0000259" key="1">
    <source>
        <dbReference type="SMART" id="SM00966"/>
    </source>
</evidence>
<dbReference type="InterPro" id="IPR031848">
    <property type="entry name" value="PrlF_antitoxin"/>
</dbReference>
<dbReference type="Pfam" id="PF15937">
    <property type="entry name" value="PrlF_antitoxin"/>
    <property type="match status" value="1"/>
</dbReference>
<dbReference type="GO" id="GO:0001558">
    <property type="term" value="P:regulation of cell growth"/>
    <property type="evidence" value="ECO:0007669"/>
    <property type="project" value="InterPro"/>
</dbReference>
<dbReference type="GO" id="GO:0003677">
    <property type="term" value="F:DNA binding"/>
    <property type="evidence" value="ECO:0007669"/>
    <property type="project" value="InterPro"/>
</dbReference>
<sequence>MELMSTVTSKGQTTVPLEVRRRLGLGPRQKIVYVVEDDGVRIKAAGKGLMSVAGALSGGKAFVGKEAERASYRAARAKRIK</sequence>
<proteinExistence type="predicted"/>
<dbReference type="Proteomes" id="UP000546464">
    <property type="component" value="Unassembled WGS sequence"/>
</dbReference>
<feature type="domain" description="SpoVT-AbrB" evidence="1">
    <location>
        <begin position="5"/>
        <end position="48"/>
    </location>
</feature>
<dbReference type="EMBL" id="JACHVB010000016">
    <property type="protein sequence ID" value="MBC2593849.1"/>
    <property type="molecule type" value="Genomic_DNA"/>
</dbReference>
<dbReference type="SUPFAM" id="SSF89447">
    <property type="entry name" value="AbrB/MazE/MraZ-like"/>
    <property type="match status" value="1"/>
</dbReference>
<dbReference type="InterPro" id="IPR037914">
    <property type="entry name" value="SpoVT-AbrB_sf"/>
</dbReference>
<dbReference type="GO" id="GO:0003700">
    <property type="term" value="F:DNA-binding transcription factor activity"/>
    <property type="evidence" value="ECO:0007669"/>
    <property type="project" value="InterPro"/>
</dbReference>
<dbReference type="RefSeq" id="WP_185674849.1">
    <property type="nucleotide sequence ID" value="NZ_JACHVB010000016.1"/>
</dbReference>
<accession>A0A842HCD2</accession>
<dbReference type="SMART" id="SM00966">
    <property type="entry name" value="SpoVT_AbrB"/>
    <property type="match status" value="1"/>
</dbReference>
<keyword evidence="3" id="KW-1185">Reference proteome</keyword>
<organism evidence="2 3">
    <name type="scientific">Ruficoccus amylovorans</name>
    <dbReference type="NCBI Taxonomy" id="1804625"/>
    <lineage>
        <taxon>Bacteria</taxon>
        <taxon>Pseudomonadati</taxon>
        <taxon>Verrucomicrobiota</taxon>
        <taxon>Opitutia</taxon>
        <taxon>Puniceicoccales</taxon>
        <taxon>Cerasicoccaceae</taxon>
        <taxon>Ruficoccus</taxon>
    </lineage>
</organism>
<reference evidence="2 3" key="1">
    <citation type="submission" date="2020-07" db="EMBL/GenBank/DDBJ databases">
        <authorList>
            <person name="Feng X."/>
        </authorList>
    </citation>
    <scope>NUCLEOTIDE SEQUENCE [LARGE SCALE GENOMIC DNA]</scope>
    <source>
        <strain evidence="2 3">JCM31066</strain>
    </source>
</reference>
<protein>
    <submittedName>
        <fullName evidence="2">Type II toxin-antitoxin system PrlF family antitoxin</fullName>
    </submittedName>
</protein>
<dbReference type="AlphaFoldDB" id="A0A842HCD2"/>